<evidence type="ECO:0000256" key="1">
    <source>
        <dbReference type="ARBA" id="ARBA00022884"/>
    </source>
</evidence>
<dbReference type="EMBL" id="CAJEWN010000020">
    <property type="protein sequence ID" value="CAD2137710.1"/>
    <property type="molecule type" value="Genomic_DNA"/>
</dbReference>
<evidence type="ECO:0000256" key="2">
    <source>
        <dbReference type="SAM" id="MobiDB-lite"/>
    </source>
</evidence>
<name>A0A6V7TWQ4_MELEN</name>
<dbReference type="SUPFAM" id="SSF54791">
    <property type="entry name" value="Eukaryotic type KH-domain (KH-domain type I)"/>
    <property type="match status" value="1"/>
</dbReference>
<feature type="domain" description="K Homology" evidence="3">
    <location>
        <begin position="332"/>
        <end position="427"/>
    </location>
</feature>
<feature type="region of interest" description="Disordered" evidence="2">
    <location>
        <begin position="232"/>
        <end position="256"/>
    </location>
</feature>
<dbReference type="AlphaFoldDB" id="A0A6V7TWQ4"/>
<dbReference type="PANTHER" id="PTHR11208:SF147">
    <property type="entry name" value="RNA-BINDING PROTEIN ASD-2"/>
    <property type="match status" value="1"/>
</dbReference>
<sequence>MSVQAIPQSNEENEDLCHQLLTARTVSSVTVGSLEKEDGDTKAEEQQKLPKEVSPTSEQFFTLQSKRFSPSNHPHQQNAVKLEELLSELQQLDLAVRGGALSSDLAHVRALLVHEIHKLHSLLPIYLKRRYASQMPSTMKRIVCVPINKKAFQGTIGQTTGSIPDFESTIGVQSTDCPRTTSKYFLPFQARKWSSSNGVGTSSGRTINDKFIREEPEEGNARTVRQRRVVTENEKVKEAAKTDSSASARFRGRSLNHQQQQRLHRRLCASIPSLLEGTKVSYYTDHSCGSACSLMAVGCGGGGGSGGFNNKGYMYPYRCDYAQHVRFENDQYIMQERIYLPENPSFKIIGRILGPRGNSLRQLEAETRCRIVIRGKGSVKDKNKERRLRGLPGWEHLNESLHVMITAQHPDQFSCSHLLHYAVHCIKNLLTPRFDAYKREQLLQLAIINGTYQPRP</sequence>
<feature type="compositionally biased region" description="Basic and acidic residues" evidence="2">
    <location>
        <begin position="34"/>
        <end position="51"/>
    </location>
</feature>
<proteinExistence type="predicted"/>
<dbReference type="InterPro" id="IPR004087">
    <property type="entry name" value="KH_dom"/>
</dbReference>
<dbReference type="InterPro" id="IPR036612">
    <property type="entry name" value="KH_dom_type_1_sf"/>
</dbReference>
<organism evidence="4 5">
    <name type="scientific">Meloidogyne enterolobii</name>
    <name type="common">Root-knot nematode worm</name>
    <name type="synonym">Meloidogyne mayaguensis</name>
    <dbReference type="NCBI Taxonomy" id="390850"/>
    <lineage>
        <taxon>Eukaryota</taxon>
        <taxon>Metazoa</taxon>
        <taxon>Ecdysozoa</taxon>
        <taxon>Nematoda</taxon>
        <taxon>Chromadorea</taxon>
        <taxon>Rhabditida</taxon>
        <taxon>Tylenchina</taxon>
        <taxon>Tylenchomorpha</taxon>
        <taxon>Tylenchoidea</taxon>
        <taxon>Meloidogynidae</taxon>
        <taxon>Meloidogyninae</taxon>
        <taxon>Meloidogyne</taxon>
    </lineage>
</organism>
<dbReference type="OrthoDB" id="6777263at2759"/>
<evidence type="ECO:0000313" key="5">
    <source>
        <dbReference type="Proteomes" id="UP000580250"/>
    </source>
</evidence>
<dbReference type="InterPro" id="IPR055256">
    <property type="entry name" value="KH_1_KHDC4/BBP-like"/>
</dbReference>
<comment type="caution">
    <text evidence="4">The sequence shown here is derived from an EMBL/GenBank/DDBJ whole genome shotgun (WGS) entry which is preliminary data.</text>
</comment>
<dbReference type="PANTHER" id="PTHR11208">
    <property type="entry name" value="RNA-BINDING PROTEIN RELATED"/>
    <property type="match status" value="1"/>
</dbReference>
<feature type="region of interest" description="Disordered" evidence="2">
    <location>
        <begin position="31"/>
        <end position="56"/>
    </location>
</feature>
<keyword evidence="1" id="KW-0694">RNA-binding</keyword>
<accession>A0A6V7TWQ4</accession>
<gene>
    <name evidence="4" type="ORF">MENT_LOCUS5524</name>
</gene>
<dbReference type="GO" id="GO:0005634">
    <property type="term" value="C:nucleus"/>
    <property type="evidence" value="ECO:0007669"/>
    <property type="project" value="TreeGrafter"/>
</dbReference>
<dbReference type="Proteomes" id="UP000580250">
    <property type="component" value="Unassembled WGS sequence"/>
</dbReference>
<evidence type="ECO:0000259" key="3">
    <source>
        <dbReference type="SMART" id="SM00322"/>
    </source>
</evidence>
<evidence type="ECO:0000313" key="4">
    <source>
        <dbReference type="EMBL" id="CAD2137710.1"/>
    </source>
</evidence>
<reference evidence="4 5" key="1">
    <citation type="submission" date="2020-08" db="EMBL/GenBank/DDBJ databases">
        <authorList>
            <person name="Koutsovoulos G."/>
            <person name="Danchin GJ E."/>
        </authorList>
    </citation>
    <scope>NUCLEOTIDE SEQUENCE [LARGE SCALE GENOMIC DNA]</scope>
</reference>
<feature type="compositionally biased region" description="Basic and acidic residues" evidence="2">
    <location>
        <begin position="232"/>
        <end position="241"/>
    </location>
</feature>
<dbReference type="SMART" id="SM00322">
    <property type="entry name" value="KH"/>
    <property type="match status" value="1"/>
</dbReference>
<protein>
    <recommendedName>
        <fullName evidence="3">K Homology domain-containing protein</fullName>
    </recommendedName>
</protein>
<dbReference type="InterPro" id="IPR045071">
    <property type="entry name" value="BBP-like"/>
</dbReference>
<dbReference type="GO" id="GO:0048024">
    <property type="term" value="P:regulation of mRNA splicing, via spliceosome"/>
    <property type="evidence" value="ECO:0007669"/>
    <property type="project" value="TreeGrafter"/>
</dbReference>
<dbReference type="GO" id="GO:0003729">
    <property type="term" value="F:mRNA binding"/>
    <property type="evidence" value="ECO:0007669"/>
    <property type="project" value="TreeGrafter"/>
</dbReference>
<dbReference type="Pfam" id="PF22675">
    <property type="entry name" value="KH-I_KHDC4-BBP"/>
    <property type="match status" value="1"/>
</dbReference>
<dbReference type="Gene3D" id="3.30.1370.10">
    <property type="entry name" value="K Homology domain, type 1"/>
    <property type="match status" value="1"/>
</dbReference>